<accession>A0ABD0QJ74</accession>
<comment type="caution">
    <text evidence="1">The sequence shown here is derived from an EMBL/GenBank/DDBJ whole genome shotgun (WGS) entry which is preliminary data.</text>
</comment>
<sequence length="57" mass="6774">APTFFFQQVQPFFDNIFYAVWDSKQAIREGAVSALRACLILTTQRETKEMQKPQWYK</sequence>
<protein>
    <submittedName>
        <fullName evidence="1">Uncharacterized protein</fullName>
    </submittedName>
</protein>
<reference evidence="1 2" key="1">
    <citation type="submission" date="2024-05" db="EMBL/GenBank/DDBJ databases">
        <title>Genome sequencing and assembly of Indian major carp, Cirrhinus mrigala (Hamilton, 1822).</title>
        <authorList>
            <person name="Mohindra V."/>
            <person name="Chowdhury L.M."/>
            <person name="Lal K."/>
            <person name="Jena J.K."/>
        </authorList>
    </citation>
    <scope>NUCLEOTIDE SEQUENCE [LARGE SCALE GENOMIC DNA]</scope>
    <source>
        <strain evidence="1">CM1030</strain>
        <tissue evidence="1">Blood</tissue>
    </source>
</reference>
<dbReference type="Proteomes" id="UP001529510">
    <property type="component" value="Unassembled WGS sequence"/>
</dbReference>
<name>A0ABD0QJ74_CIRMR</name>
<feature type="non-terminal residue" evidence="1">
    <location>
        <position position="1"/>
    </location>
</feature>
<keyword evidence="2" id="KW-1185">Reference proteome</keyword>
<dbReference type="EMBL" id="JAMKFB020000008">
    <property type="protein sequence ID" value="KAL0186179.1"/>
    <property type="molecule type" value="Genomic_DNA"/>
</dbReference>
<gene>
    <name evidence="1" type="ORF">M9458_017849</name>
</gene>
<dbReference type="AlphaFoldDB" id="A0ABD0QJ74"/>
<feature type="non-terminal residue" evidence="1">
    <location>
        <position position="57"/>
    </location>
</feature>
<proteinExistence type="predicted"/>
<organism evidence="1 2">
    <name type="scientific">Cirrhinus mrigala</name>
    <name type="common">Mrigala</name>
    <dbReference type="NCBI Taxonomy" id="683832"/>
    <lineage>
        <taxon>Eukaryota</taxon>
        <taxon>Metazoa</taxon>
        <taxon>Chordata</taxon>
        <taxon>Craniata</taxon>
        <taxon>Vertebrata</taxon>
        <taxon>Euteleostomi</taxon>
        <taxon>Actinopterygii</taxon>
        <taxon>Neopterygii</taxon>
        <taxon>Teleostei</taxon>
        <taxon>Ostariophysi</taxon>
        <taxon>Cypriniformes</taxon>
        <taxon>Cyprinidae</taxon>
        <taxon>Labeoninae</taxon>
        <taxon>Labeonini</taxon>
        <taxon>Cirrhinus</taxon>
    </lineage>
</organism>
<evidence type="ECO:0000313" key="1">
    <source>
        <dbReference type="EMBL" id="KAL0186179.1"/>
    </source>
</evidence>
<evidence type="ECO:0000313" key="2">
    <source>
        <dbReference type="Proteomes" id="UP001529510"/>
    </source>
</evidence>